<keyword evidence="5" id="KW-1133">Transmembrane helix</keyword>
<dbReference type="Pfam" id="PF13426">
    <property type="entry name" value="PAS_9"/>
    <property type="match status" value="1"/>
</dbReference>
<dbReference type="InterPro" id="IPR011006">
    <property type="entry name" value="CheY-like_superfamily"/>
</dbReference>
<dbReference type="Gene3D" id="3.30.565.10">
    <property type="entry name" value="Histidine kinase-like ATPase, C-terminal domain"/>
    <property type="match status" value="1"/>
</dbReference>
<evidence type="ECO:0000313" key="9">
    <source>
        <dbReference type="Proteomes" id="UP000440694"/>
    </source>
</evidence>
<gene>
    <name evidence="8" type="ORF">GIW81_03140</name>
</gene>
<dbReference type="SUPFAM" id="SSF55874">
    <property type="entry name" value="ATPase domain of HSP90 chaperone/DNA topoisomerase II/histidine kinase"/>
    <property type="match status" value="1"/>
</dbReference>
<accession>A0A6I3KFL3</accession>
<dbReference type="PROSITE" id="PS50110">
    <property type="entry name" value="RESPONSE_REGULATORY"/>
    <property type="match status" value="1"/>
</dbReference>
<comment type="caution">
    <text evidence="8">The sequence shown here is derived from an EMBL/GenBank/DDBJ whole genome shotgun (WGS) entry which is preliminary data.</text>
</comment>
<dbReference type="InterPro" id="IPR001789">
    <property type="entry name" value="Sig_transdc_resp-reg_receiver"/>
</dbReference>
<sequence length="858" mass="91923">MPAFHAPPSQNQIASLRMREHDAIELPSAPFDAISPMQGLGSYLPTVGAIVAGAIIALGVVASGAGTPVLIAALVALATAGVFFLLAYSAGYIRFGQRLPLAEVVKAATDGLDVGVMIARREGEPVYANTAFEGFIGRGERDAVVGLQQFLASDAAGSAALFRLTRAAEHGEALSEEFSIGRMVVGGRPRRTLQLAVNPLAGDGAQELVLWRLTDVTADRQREANRVAGVEVQLAQFDNAPIGLASVAADGTLLHVNGTLGRWIGRTPRAVLDERLTLADIASGDGAALVSRLTGSESQEAATLDFDLAREDGRVMPARLLARAVPSGKGLTVAIVDLAGDGAAEFEEDASGARFARFFQSAPFGIAMLGSDGRIVSANSSFCRMLLDGAAGTGIAAADALGRAADAETRKAVDEALQRVISGRVHTVPIEIAAGAKRDHVTRVYMSPFAAGGAREAAILYVVDATEQKALEARFAQSQKMEVVGKLAGGIAHDFNNMLTAILGFSDMLLAQHRPKDVAYKDLTNIKASANRAAELVRKLLALARQQTLQNEVINLGEVLTDQFNMLKGFVSEKSELKISTSPDLWTVMVDKHEFEQALYNLVTNAKDAMPDGGTVAIRARNVPERETQKFENREFVPGEYVLIEVGDTGHGMSREVMDKIFEPFFTTKAIGKGTGLGLASVYGMVKQSGGYIYPESEVGKGTTFRIYLPRYQADKDEEVVAPKEKKREQRAADLTGTGRVLLVEDEEVVRNFAARALKRQGYKVLEASTGVEALEVMEKHKGKIDIVVSDVVMPEMDGPTLLKELRKTNPNLKIIFVSGYPNDAFKSALGDEDFAFLPKPFSLPQLAAKVKEELSRE</sequence>
<dbReference type="EC" id="2.7.13.3" evidence="2"/>
<dbReference type="InterPro" id="IPR003661">
    <property type="entry name" value="HisK_dim/P_dom"/>
</dbReference>
<dbReference type="NCBIfam" id="TIGR00229">
    <property type="entry name" value="sensory_box"/>
    <property type="match status" value="1"/>
</dbReference>
<evidence type="ECO:0000256" key="2">
    <source>
        <dbReference type="ARBA" id="ARBA00012438"/>
    </source>
</evidence>
<evidence type="ECO:0000256" key="3">
    <source>
        <dbReference type="ARBA" id="ARBA00022553"/>
    </source>
</evidence>
<feature type="transmembrane region" description="Helical" evidence="5">
    <location>
        <begin position="69"/>
        <end position="90"/>
    </location>
</feature>
<keyword evidence="5" id="KW-0812">Transmembrane</keyword>
<dbReference type="PRINTS" id="PR00344">
    <property type="entry name" value="BCTRLSENSOR"/>
</dbReference>
<protein>
    <recommendedName>
        <fullName evidence="2">histidine kinase</fullName>
        <ecNumber evidence="2">2.7.13.3</ecNumber>
    </recommendedName>
</protein>
<dbReference type="Pfam" id="PF00072">
    <property type="entry name" value="Response_reg"/>
    <property type="match status" value="1"/>
</dbReference>
<keyword evidence="3 4" id="KW-0597">Phosphoprotein</keyword>
<dbReference type="InterPro" id="IPR005467">
    <property type="entry name" value="His_kinase_dom"/>
</dbReference>
<proteinExistence type="predicted"/>
<dbReference type="SMART" id="SM00387">
    <property type="entry name" value="HATPase_c"/>
    <property type="match status" value="1"/>
</dbReference>
<dbReference type="Pfam" id="PF08448">
    <property type="entry name" value="PAS_4"/>
    <property type="match status" value="2"/>
</dbReference>
<reference evidence="8 9" key="1">
    <citation type="submission" date="2019-11" db="EMBL/GenBank/DDBJ databases">
        <title>Identification of a novel strain.</title>
        <authorList>
            <person name="Xu Q."/>
            <person name="Wang G."/>
        </authorList>
    </citation>
    <scope>NUCLEOTIDE SEQUENCE [LARGE SCALE GENOMIC DNA]</scope>
    <source>
        <strain evidence="9">xq</strain>
    </source>
</reference>
<dbReference type="InterPro" id="IPR003594">
    <property type="entry name" value="HATPase_dom"/>
</dbReference>
<dbReference type="GO" id="GO:0000155">
    <property type="term" value="F:phosphorelay sensor kinase activity"/>
    <property type="evidence" value="ECO:0007669"/>
    <property type="project" value="InterPro"/>
</dbReference>
<evidence type="ECO:0000256" key="4">
    <source>
        <dbReference type="PROSITE-ProRule" id="PRU00169"/>
    </source>
</evidence>
<evidence type="ECO:0000256" key="1">
    <source>
        <dbReference type="ARBA" id="ARBA00000085"/>
    </source>
</evidence>
<dbReference type="EMBL" id="WMBQ01000001">
    <property type="protein sequence ID" value="MTD93328.1"/>
    <property type="molecule type" value="Genomic_DNA"/>
</dbReference>
<dbReference type="SMART" id="SM00388">
    <property type="entry name" value="HisKA"/>
    <property type="match status" value="1"/>
</dbReference>
<comment type="catalytic activity">
    <reaction evidence="1">
        <text>ATP + protein L-histidine = ADP + protein N-phospho-L-histidine.</text>
        <dbReference type="EC" id="2.7.13.3"/>
    </reaction>
</comment>
<dbReference type="AlphaFoldDB" id="A0A6I3KFL3"/>
<dbReference type="PANTHER" id="PTHR43065:SF42">
    <property type="entry name" value="TWO-COMPONENT SENSOR PPRA"/>
    <property type="match status" value="1"/>
</dbReference>
<dbReference type="FunFam" id="1.10.287.130:FF:000037">
    <property type="entry name" value="Hybrid sensor histidine kinase/response regulator"/>
    <property type="match status" value="1"/>
</dbReference>
<keyword evidence="5" id="KW-0472">Membrane</keyword>
<dbReference type="PROSITE" id="PS50109">
    <property type="entry name" value="HIS_KIN"/>
    <property type="match status" value="1"/>
</dbReference>
<keyword evidence="9" id="KW-1185">Reference proteome</keyword>
<dbReference type="InterPro" id="IPR036097">
    <property type="entry name" value="HisK_dim/P_sf"/>
</dbReference>
<dbReference type="Pfam" id="PF00512">
    <property type="entry name" value="HisKA"/>
    <property type="match status" value="1"/>
</dbReference>
<dbReference type="SUPFAM" id="SSF47384">
    <property type="entry name" value="Homodimeric domain of signal transducing histidine kinase"/>
    <property type="match status" value="1"/>
</dbReference>
<name>A0A6I3KFL3_9HYPH</name>
<dbReference type="Pfam" id="PF02518">
    <property type="entry name" value="HATPase_c"/>
    <property type="match status" value="1"/>
</dbReference>
<evidence type="ECO:0000259" key="6">
    <source>
        <dbReference type="PROSITE" id="PS50109"/>
    </source>
</evidence>
<dbReference type="CDD" id="cd00082">
    <property type="entry name" value="HisKA"/>
    <property type="match status" value="1"/>
</dbReference>
<feature type="modified residue" description="4-aspartylphosphate" evidence="4">
    <location>
        <position position="791"/>
    </location>
</feature>
<evidence type="ECO:0000259" key="7">
    <source>
        <dbReference type="PROSITE" id="PS50110"/>
    </source>
</evidence>
<dbReference type="InterPro" id="IPR004358">
    <property type="entry name" value="Sig_transdc_His_kin-like_C"/>
</dbReference>
<dbReference type="Gene3D" id="3.30.450.20">
    <property type="entry name" value="PAS domain"/>
    <property type="match status" value="2"/>
</dbReference>
<dbReference type="InterPro" id="IPR000014">
    <property type="entry name" value="PAS"/>
</dbReference>
<dbReference type="Gene3D" id="1.10.287.130">
    <property type="match status" value="1"/>
</dbReference>
<dbReference type="SMART" id="SM00448">
    <property type="entry name" value="REC"/>
    <property type="match status" value="1"/>
</dbReference>
<evidence type="ECO:0000256" key="5">
    <source>
        <dbReference type="SAM" id="Phobius"/>
    </source>
</evidence>
<dbReference type="InterPro" id="IPR013656">
    <property type="entry name" value="PAS_4"/>
</dbReference>
<dbReference type="Proteomes" id="UP000440694">
    <property type="component" value="Unassembled WGS sequence"/>
</dbReference>
<dbReference type="SUPFAM" id="SSF55785">
    <property type="entry name" value="PYP-like sensor domain (PAS domain)"/>
    <property type="match status" value="2"/>
</dbReference>
<feature type="domain" description="Histidine kinase" evidence="6">
    <location>
        <begin position="490"/>
        <end position="713"/>
    </location>
</feature>
<evidence type="ECO:0000313" key="8">
    <source>
        <dbReference type="EMBL" id="MTD93328.1"/>
    </source>
</evidence>
<dbReference type="PANTHER" id="PTHR43065">
    <property type="entry name" value="SENSOR HISTIDINE KINASE"/>
    <property type="match status" value="1"/>
</dbReference>
<feature type="domain" description="Response regulatory" evidence="7">
    <location>
        <begin position="740"/>
        <end position="855"/>
    </location>
</feature>
<dbReference type="SUPFAM" id="SSF52172">
    <property type="entry name" value="CheY-like"/>
    <property type="match status" value="1"/>
</dbReference>
<dbReference type="InterPro" id="IPR035965">
    <property type="entry name" value="PAS-like_dom_sf"/>
</dbReference>
<dbReference type="Gene3D" id="3.40.50.2300">
    <property type="match status" value="1"/>
</dbReference>
<feature type="transmembrane region" description="Helical" evidence="5">
    <location>
        <begin position="43"/>
        <end position="62"/>
    </location>
</feature>
<dbReference type="SMART" id="SM00091">
    <property type="entry name" value="PAS"/>
    <property type="match status" value="3"/>
</dbReference>
<dbReference type="InterPro" id="IPR036890">
    <property type="entry name" value="HATPase_C_sf"/>
</dbReference>
<organism evidence="8 9">
    <name type="scientific">Hyphomicrobium album</name>
    <dbReference type="NCBI Taxonomy" id="2665159"/>
    <lineage>
        <taxon>Bacteria</taxon>
        <taxon>Pseudomonadati</taxon>
        <taxon>Pseudomonadota</taxon>
        <taxon>Alphaproteobacteria</taxon>
        <taxon>Hyphomicrobiales</taxon>
        <taxon>Hyphomicrobiaceae</taxon>
        <taxon>Hyphomicrobium</taxon>
    </lineage>
</organism>